<dbReference type="EMBL" id="CAJPIZ010019533">
    <property type="protein sequence ID" value="CAG2116962.1"/>
    <property type="molecule type" value="Genomic_DNA"/>
</dbReference>
<dbReference type="Gene3D" id="3.30.420.60">
    <property type="entry name" value="eRF1 domain 2"/>
    <property type="match status" value="2"/>
</dbReference>
<evidence type="ECO:0000256" key="2">
    <source>
        <dbReference type="ARBA" id="ARBA00004496"/>
    </source>
</evidence>
<dbReference type="FunFam" id="3.30.420.60:FF:000001">
    <property type="entry name" value="Eukaryotic peptide chain release factor subunit 1"/>
    <property type="match status" value="1"/>
</dbReference>
<comment type="similarity">
    <text evidence="3">Belongs to the eukaryotic release factor 1 family.</text>
</comment>
<sequence length="525" mass="58586">MSSGYSLEESNADRNVEIWKIKKLIKSLEAARGNGTSMISLIIPPKDQISRVSKMLADEFGTASNIKSRVNRLSVLGAITSVQHRLKLYTKVPPNGLVIYCGTIVTEEGKEKKVNIDFEPFKPINTSLYLCDNKFHTEALSALLADDNKFGFIVMDGNGALFGTLQGNTREVLHKFPVDLPKKHGRGGQSALRFARLRMEKRHNYVRKVAEVATTLFISNDKPNISGLILAGSADFKAELNQSDMFDPRLQVKVLKLVDVSYGGENGFNQAIELSAEGNTREVLHKFPVDLPKKHGRGGQSALRFARLRMEKRHNYVRKVAEVATTLFISNDKPNISGLILAGSADFKAELNQSDMFDPRLQVKVLKLVDVSYGGENGFNQAIELSAEVLSNVKFIQEKKLIGRYFDEISQDTGKYCFGVEDTLKALEMGSVEILIAWENLDIMRFSLKNANTNEEKILHLTPDQEKDKSHFVDKDTGVELELLESMPLLEWLANNYKQFGATLEIITDRSQEGSQYVKGFGGIG</sequence>
<name>A0A7R9Q965_9ACAR</name>
<comment type="subunit">
    <text evidence="4">Heterodimer of two subunits, one of which binds GTP.</text>
</comment>
<evidence type="ECO:0000313" key="10">
    <source>
        <dbReference type="Proteomes" id="UP000759131"/>
    </source>
</evidence>
<dbReference type="SUPFAM" id="SSF55315">
    <property type="entry name" value="L30e-like"/>
    <property type="match status" value="1"/>
</dbReference>
<accession>A0A7R9Q965</accession>
<evidence type="ECO:0000256" key="6">
    <source>
        <dbReference type="ARBA" id="ARBA00022490"/>
    </source>
</evidence>
<dbReference type="InterPro" id="IPR029064">
    <property type="entry name" value="Ribosomal_eL30-like_sf"/>
</dbReference>
<dbReference type="Gene3D" id="3.30.960.10">
    <property type="entry name" value="eRF1 domain 1"/>
    <property type="match status" value="1"/>
</dbReference>
<dbReference type="AlphaFoldDB" id="A0A7R9Q965"/>
<dbReference type="InterPro" id="IPR005141">
    <property type="entry name" value="eRF1_2"/>
</dbReference>
<comment type="subcellular location">
    <subcellularLocation>
        <location evidence="2">Cytoplasm</location>
    </subcellularLocation>
</comment>
<evidence type="ECO:0000259" key="8">
    <source>
        <dbReference type="SMART" id="SM01194"/>
    </source>
</evidence>
<dbReference type="FunFam" id="3.30.1330.30:FF:000009">
    <property type="entry name" value="Eukaryotic peptide chain release factor subunit 1"/>
    <property type="match status" value="1"/>
</dbReference>
<keyword evidence="6" id="KW-0963">Cytoplasm</keyword>
<dbReference type="SUPFAM" id="SSF53137">
    <property type="entry name" value="Translational machinery components"/>
    <property type="match status" value="2"/>
</dbReference>
<dbReference type="EMBL" id="OC874108">
    <property type="protein sequence ID" value="CAD7637273.1"/>
    <property type="molecule type" value="Genomic_DNA"/>
</dbReference>
<dbReference type="Pfam" id="PF03465">
    <property type="entry name" value="eRF1_3"/>
    <property type="match status" value="1"/>
</dbReference>
<evidence type="ECO:0000256" key="4">
    <source>
        <dbReference type="ARBA" id="ARBA00011520"/>
    </source>
</evidence>
<evidence type="ECO:0000256" key="7">
    <source>
        <dbReference type="ARBA" id="ARBA00022917"/>
    </source>
</evidence>
<dbReference type="GO" id="GO:0003747">
    <property type="term" value="F:translation release factor activity"/>
    <property type="evidence" value="ECO:0007669"/>
    <property type="project" value="InterPro"/>
</dbReference>
<evidence type="ECO:0000256" key="3">
    <source>
        <dbReference type="ARBA" id="ARBA00005326"/>
    </source>
</evidence>
<dbReference type="Pfam" id="PF03464">
    <property type="entry name" value="eRF1_2"/>
    <property type="match status" value="2"/>
</dbReference>
<dbReference type="InterPro" id="IPR024049">
    <property type="entry name" value="eRF1_1_sf"/>
</dbReference>
<dbReference type="PANTHER" id="PTHR10113">
    <property type="entry name" value="PEPTIDE CHAIN RELEASE FACTOR SUBUNIT 1"/>
    <property type="match status" value="1"/>
</dbReference>
<organism evidence="9">
    <name type="scientific">Medioppia subpectinata</name>
    <dbReference type="NCBI Taxonomy" id="1979941"/>
    <lineage>
        <taxon>Eukaryota</taxon>
        <taxon>Metazoa</taxon>
        <taxon>Ecdysozoa</taxon>
        <taxon>Arthropoda</taxon>
        <taxon>Chelicerata</taxon>
        <taxon>Arachnida</taxon>
        <taxon>Acari</taxon>
        <taxon>Acariformes</taxon>
        <taxon>Sarcoptiformes</taxon>
        <taxon>Oribatida</taxon>
        <taxon>Brachypylina</taxon>
        <taxon>Oppioidea</taxon>
        <taxon>Oppiidae</taxon>
        <taxon>Medioppia</taxon>
    </lineage>
</organism>
<feature type="domain" description="eRF1/Pelota-like N-terminal" evidence="8">
    <location>
        <begin position="9"/>
        <end position="145"/>
    </location>
</feature>
<evidence type="ECO:0000256" key="5">
    <source>
        <dbReference type="ARBA" id="ARBA00013382"/>
    </source>
</evidence>
<dbReference type="SUPFAM" id="SSF55481">
    <property type="entry name" value="N-terminal domain of eukaryotic peptide chain release factor subunit 1, ERF1"/>
    <property type="match status" value="1"/>
</dbReference>
<proteinExistence type="inferred from homology"/>
<dbReference type="InterPro" id="IPR005142">
    <property type="entry name" value="eRF1_3"/>
</dbReference>
<comment type="function">
    <text evidence="1">Directs the termination of nascent peptide synthesis (translation) in response to the termination codons UAA, UAG and UGA.</text>
</comment>
<dbReference type="GO" id="GO:0005829">
    <property type="term" value="C:cytosol"/>
    <property type="evidence" value="ECO:0007669"/>
    <property type="project" value="UniProtKB-ARBA"/>
</dbReference>
<evidence type="ECO:0000313" key="9">
    <source>
        <dbReference type="EMBL" id="CAD7637273.1"/>
    </source>
</evidence>
<keyword evidence="7" id="KW-0648">Protein biosynthesis</keyword>
<reference evidence="9" key="1">
    <citation type="submission" date="2020-11" db="EMBL/GenBank/DDBJ databases">
        <authorList>
            <person name="Tran Van P."/>
        </authorList>
    </citation>
    <scope>NUCLEOTIDE SEQUENCE</scope>
</reference>
<dbReference type="SMART" id="SM01194">
    <property type="entry name" value="eRF1_1"/>
    <property type="match status" value="1"/>
</dbReference>
<feature type="non-terminal residue" evidence="9">
    <location>
        <position position="525"/>
    </location>
</feature>
<dbReference type="FunFam" id="3.30.960.10:FF:000001">
    <property type="entry name" value="Eukaryotic peptide chain release factor subunit 1"/>
    <property type="match status" value="1"/>
</dbReference>
<dbReference type="Proteomes" id="UP000759131">
    <property type="component" value="Unassembled WGS sequence"/>
</dbReference>
<dbReference type="InterPro" id="IPR042226">
    <property type="entry name" value="eFR1_2_sf"/>
</dbReference>
<dbReference type="InterPro" id="IPR005140">
    <property type="entry name" value="eRF1_Pelota-like_N"/>
</dbReference>
<keyword evidence="10" id="KW-1185">Reference proteome</keyword>
<evidence type="ECO:0000256" key="1">
    <source>
        <dbReference type="ARBA" id="ARBA00002832"/>
    </source>
</evidence>
<dbReference type="Pfam" id="PF03463">
    <property type="entry name" value="eRF1_1"/>
    <property type="match status" value="1"/>
</dbReference>
<dbReference type="NCBIfam" id="TIGR03676">
    <property type="entry name" value="aRF1_eRF1"/>
    <property type="match status" value="1"/>
</dbReference>
<dbReference type="Gene3D" id="3.30.1330.30">
    <property type="match status" value="1"/>
</dbReference>
<protein>
    <recommendedName>
        <fullName evidence="5">Eukaryotic peptide chain release factor subunit 1</fullName>
    </recommendedName>
</protein>
<dbReference type="InterPro" id="IPR004403">
    <property type="entry name" value="Peptide_chain-rel_eRF1/aRF1"/>
</dbReference>
<dbReference type="OrthoDB" id="10254527at2759"/>
<gene>
    <name evidence="9" type="ORF">OSB1V03_LOCUS16917</name>
</gene>